<accession>A0A645HV56</accession>
<organism evidence="1">
    <name type="scientific">bioreactor metagenome</name>
    <dbReference type="NCBI Taxonomy" id="1076179"/>
    <lineage>
        <taxon>unclassified sequences</taxon>
        <taxon>metagenomes</taxon>
        <taxon>ecological metagenomes</taxon>
    </lineage>
</organism>
<comment type="caution">
    <text evidence="1">The sequence shown here is derived from an EMBL/GenBank/DDBJ whole genome shotgun (WGS) entry which is preliminary data.</text>
</comment>
<evidence type="ECO:0000313" key="1">
    <source>
        <dbReference type="EMBL" id="MPN42867.1"/>
    </source>
</evidence>
<proteinExistence type="predicted"/>
<protein>
    <submittedName>
        <fullName evidence="1">Uncharacterized protein</fullName>
    </submittedName>
</protein>
<dbReference type="AlphaFoldDB" id="A0A645HV56"/>
<dbReference type="EMBL" id="VSSQ01100881">
    <property type="protein sequence ID" value="MPN42867.1"/>
    <property type="molecule type" value="Genomic_DNA"/>
</dbReference>
<reference evidence="1" key="1">
    <citation type="submission" date="2019-08" db="EMBL/GenBank/DDBJ databases">
        <authorList>
            <person name="Kucharzyk K."/>
            <person name="Murdoch R.W."/>
            <person name="Higgins S."/>
            <person name="Loffler F."/>
        </authorList>
    </citation>
    <scope>NUCLEOTIDE SEQUENCE</scope>
</reference>
<sequence length="86" mass="10153">MKQLFGVFLGGFIFLFTDDVEYIKVSAIVFGFNHQCKIRHWFHSSQMIYGEQNILVVRIGFRNRVFIFCFHQLVCVFLRDERGNGA</sequence>
<name>A0A645HV56_9ZZZZ</name>
<gene>
    <name evidence="1" type="ORF">SDC9_190425</name>
</gene>